<evidence type="ECO:0000313" key="6">
    <source>
        <dbReference type="Proteomes" id="UP001228690"/>
    </source>
</evidence>
<evidence type="ECO:0000313" key="5">
    <source>
        <dbReference type="EMBL" id="WGK68392.1"/>
    </source>
</evidence>
<evidence type="ECO:0000256" key="2">
    <source>
        <dbReference type="ARBA" id="ARBA00022803"/>
    </source>
</evidence>
<proteinExistence type="predicted"/>
<feature type="repeat" description="TPR" evidence="3">
    <location>
        <begin position="424"/>
        <end position="457"/>
    </location>
</feature>
<evidence type="ECO:0000256" key="3">
    <source>
        <dbReference type="PROSITE-ProRule" id="PRU00339"/>
    </source>
</evidence>
<accession>A0ABY8MEJ8</accession>
<dbReference type="PROSITE" id="PS50293">
    <property type="entry name" value="TPR_REGION"/>
    <property type="match status" value="12"/>
</dbReference>
<dbReference type="Pfam" id="PF13432">
    <property type="entry name" value="TPR_16"/>
    <property type="match status" value="1"/>
</dbReference>
<feature type="repeat" description="TPR" evidence="3">
    <location>
        <begin position="492"/>
        <end position="525"/>
    </location>
</feature>
<sequence>MRKKKVTEKQLSKLNVRAGQCKTIEDHSGLIEDIEQNYIQGNSIKKLLPVLYNYRGALYYRQGKLKQAFDDINKAIELDPQCTATIYNNRGNLYYDQGNLEHALVDYNKAIELDPKYANAYNGRGNSYKDQSNPEETLADYNKAIELDPKHRYAYNNRGKWYQEQGQYKEALADYNKAIELDPNDTKAYNNRGNVYYDQGNSEEALADYNKAIELDPKCAGFHYNRGCLYGDQGNSEQALADYNKAIELDPKGPAAYYNRGLLYYDEGNLEQALADYNKVIELDPEGLAGYNSRGLLYYDQGNLAEALADYNKVIELDPKDTNAYNGRGTLYLDQGNSEQALTDYNKAIELDPNNVEAYYNRGFLYNDQGNLEQALADYDKAIELDPNNAKAYYNRGNWYKDQGKPEQALTNYNKAIELNPKDAGTYNNRGNWYKDQGKPEQALTDYNKAIKLSPKSARIYSNRGSLYDGQGKPEQALADYDKAIELDPNNAIAHLNRGNWYKDQGNSEQALEDFNKARSLELSEDQRALLELHLFRCLFRLDRQGEAEEQLTNCFRRWLTLLNTSQKGLKNNKKQGFNKELREHLKTKAKAGSDAIQYLRAHYFLVNEIFSFLLGQRLEQGQALHSMRLKRLESIVDKLERFPTMQVNSIQDIAGNRVILETQEELDRFAAELRDNKLAYFESDDKHSKNYIKEPKDDGYRSLHLIFRFNLDAVATDCIFAPFRVELQLRTKYQHYWATAVEVIDTFHGSRLKQGEEQDEWSKFFQEAGEHIAALERAETSSFPAGYEDRLAKLRNIQDKAKITGSKIQSQRYYLIEVKGSQVDVQTYPDKEKEKAYKHYEKLEHEAQQGKKESYSVFLTSGQSLNQLKELYPNYFADTKNFVSLLQRNTVP</sequence>
<dbReference type="PROSITE" id="PS50005">
    <property type="entry name" value="TPR"/>
    <property type="match status" value="14"/>
</dbReference>
<feature type="repeat" description="TPR" evidence="3">
    <location>
        <begin position="186"/>
        <end position="219"/>
    </location>
</feature>
<dbReference type="Pfam" id="PF13414">
    <property type="entry name" value="TPR_11"/>
    <property type="match status" value="4"/>
</dbReference>
<evidence type="ECO:0000259" key="4">
    <source>
        <dbReference type="SMART" id="SM00954"/>
    </source>
</evidence>
<dbReference type="PANTHER" id="PTHR44858:SF1">
    <property type="entry name" value="UDP-N-ACETYLGLUCOSAMINE--PEPTIDE N-ACETYLGLUCOSAMINYLTRANSFERASE SPINDLY-RELATED"/>
    <property type="match status" value="1"/>
</dbReference>
<protein>
    <submittedName>
        <fullName evidence="5">Tetratricopeptide repeat protein</fullName>
    </submittedName>
</protein>
<dbReference type="CDD" id="cd05399">
    <property type="entry name" value="NT_Rel-Spo_like"/>
    <property type="match status" value="1"/>
</dbReference>
<dbReference type="InterPro" id="IPR006597">
    <property type="entry name" value="Sel1-like"/>
</dbReference>
<dbReference type="RefSeq" id="WP_326926569.1">
    <property type="nucleotide sequence ID" value="NZ_CP123443.1"/>
</dbReference>
<dbReference type="Pfam" id="PF00515">
    <property type="entry name" value="TPR_1"/>
    <property type="match status" value="3"/>
</dbReference>
<dbReference type="Proteomes" id="UP001228690">
    <property type="component" value="Chromosome"/>
</dbReference>
<dbReference type="InterPro" id="IPR007685">
    <property type="entry name" value="RelA_SpoT"/>
</dbReference>
<evidence type="ECO:0000256" key="1">
    <source>
        <dbReference type="ARBA" id="ARBA00022737"/>
    </source>
</evidence>
<gene>
    <name evidence="5" type="ORF">P0082_07840</name>
</gene>
<keyword evidence="6" id="KW-1185">Reference proteome</keyword>
<name>A0ABY8MEJ8_9SPIO</name>
<feature type="repeat" description="TPR" evidence="3">
    <location>
        <begin position="390"/>
        <end position="423"/>
    </location>
</feature>
<feature type="repeat" description="TPR" evidence="3">
    <location>
        <begin position="288"/>
        <end position="321"/>
    </location>
</feature>
<dbReference type="InterPro" id="IPR043519">
    <property type="entry name" value="NT_sf"/>
</dbReference>
<keyword evidence="2 3" id="KW-0802">TPR repeat</keyword>
<feature type="repeat" description="TPR" evidence="3">
    <location>
        <begin position="356"/>
        <end position="389"/>
    </location>
</feature>
<dbReference type="InterPro" id="IPR011990">
    <property type="entry name" value="TPR-like_helical_dom_sf"/>
</dbReference>
<dbReference type="SUPFAM" id="SSF81301">
    <property type="entry name" value="Nucleotidyltransferase"/>
    <property type="match status" value="1"/>
</dbReference>
<feature type="repeat" description="TPR" evidence="3">
    <location>
        <begin position="458"/>
        <end position="491"/>
    </location>
</feature>
<feature type="repeat" description="TPR" evidence="3">
    <location>
        <begin position="152"/>
        <end position="185"/>
    </location>
</feature>
<organism evidence="5 6">
    <name type="scientific">Candidatus Haliotispira prima</name>
    <dbReference type="NCBI Taxonomy" id="3034016"/>
    <lineage>
        <taxon>Bacteria</taxon>
        <taxon>Pseudomonadati</taxon>
        <taxon>Spirochaetota</taxon>
        <taxon>Spirochaetia</taxon>
        <taxon>Spirochaetales</taxon>
        <taxon>Spirochaetaceae</taxon>
        <taxon>Candidatus Haliotispira</taxon>
    </lineage>
</organism>
<feature type="repeat" description="TPR" evidence="3">
    <location>
        <begin position="254"/>
        <end position="287"/>
    </location>
</feature>
<dbReference type="SMART" id="SM00028">
    <property type="entry name" value="TPR"/>
    <property type="match status" value="14"/>
</dbReference>
<feature type="domain" description="RelA/SpoT" evidence="4">
    <location>
        <begin position="628"/>
        <end position="753"/>
    </location>
</feature>
<feature type="repeat" description="TPR" evidence="3">
    <location>
        <begin position="322"/>
        <end position="355"/>
    </location>
</feature>
<keyword evidence="1" id="KW-0677">Repeat</keyword>
<dbReference type="SMART" id="SM00954">
    <property type="entry name" value="RelA_SpoT"/>
    <property type="match status" value="1"/>
</dbReference>
<reference evidence="5 6" key="1">
    <citation type="submission" date="2023-04" db="EMBL/GenBank/DDBJ databases">
        <title>Spirochaete genome identified in red abalone sample constitutes a novel genus.</title>
        <authorList>
            <person name="Sharma S.P."/>
            <person name="Purcell C.M."/>
            <person name="Hyde J.R."/>
            <person name="Severin A.J."/>
        </authorList>
    </citation>
    <scope>NUCLEOTIDE SEQUENCE [LARGE SCALE GENOMIC DNA]</scope>
    <source>
        <strain evidence="5 6">SP-2023</strain>
    </source>
</reference>
<feature type="repeat" description="TPR" evidence="3">
    <location>
        <begin position="118"/>
        <end position="151"/>
    </location>
</feature>
<feature type="repeat" description="TPR" evidence="3">
    <location>
        <begin position="49"/>
        <end position="82"/>
    </location>
</feature>
<dbReference type="PANTHER" id="PTHR44858">
    <property type="entry name" value="TETRATRICOPEPTIDE REPEAT PROTEIN 6"/>
    <property type="match status" value="1"/>
</dbReference>
<dbReference type="InterPro" id="IPR050498">
    <property type="entry name" value="Ycf3"/>
</dbReference>
<feature type="repeat" description="TPR" evidence="3">
    <location>
        <begin position="84"/>
        <end position="117"/>
    </location>
</feature>
<dbReference type="EMBL" id="CP123443">
    <property type="protein sequence ID" value="WGK68392.1"/>
    <property type="molecule type" value="Genomic_DNA"/>
</dbReference>
<dbReference type="SMART" id="SM00671">
    <property type="entry name" value="SEL1"/>
    <property type="match status" value="8"/>
</dbReference>
<dbReference type="Pfam" id="PF04607">
    <property type="entry name" value="RelA_SpoT"/>
    <property type="match status" value="1"/>
</dbReference>
<dbReference type="InterPro" id="IPR019734">
    <property type="entry name" value="TPR_rpt"/>
</dbReference>
<dbReference type="Gene3D" id="3.30.460.10">
    <property type="entry name" value="Beta Polymerase, domain 2"/>
    <property type="match status" value="1"/>
</dbReference>
<feature type="repeat" description="TPR" evidence="3">
    <location>
        <begin position="220"/>
        <end position="253"/>
    </location>
</feature>
<dbReference type="SUPFAM" id="SSF48452">
    <property type="entry name" value="TPR-like"/>
    <property type="match status" value="2"/>
</dbReference>
<dbReference type="Gene3D" id="1.25.40.10">
    <property type="entry name" value="Tetratricopeptide repeat domain"/>
    <property type="match status" value="6"/>
</dbReference>